<dbReference type="InterPro" id="IPR036236">
    <property type="entry name" value="Znf_C2H2_sf"/>
</dbReference>
<sequence>MGSKMSFSRGSSDQNPVDQLAPAASHPHQTIHNASDCKQMPEDERCSEEDLDSRWGEELNHPASESHSSGFVETDGRVNFETAGGTLNQHSGHILPQVGMDAKSQMTSANVCSSTTDRLGQHVETHRKRGRPRKIKSLLTKDNKYPDSAGFDAVQHKEISTTIPLPTCLENYNSKDVPNAIDGAPRCVLVLPKRKRGRPRKTEISAYNAMVAKTGAASFPVASADAYNVSRAARTLRSQADQHPSTQDGKPDCDSKEDLEHNSNILNFQGFMRRRAKQADQQVPAKVSRLDVSQEACALLSKHTGCGEGAETDKQVGINTDKQEAGTDERTCHLSLQSGGEQQTEPEVIPSKRLNVVGPTSGNMNDREELQSKSTFESQNIEALQKTVAITNSQIPKPVSVPPAVKAEKIEIELDPLNPMSNSLESLHCNASTTAESPNCYFRRRRGGKRRKRMGNVLLQRESLVQGQTGSDDTKGANSNVSYIKKGGKILMKCGYCEQTFKFHSQFVIHQRIHTGERPFKCSECGKGFSKNSNLNLHLKTHNKSNIYKKCPFCKIKFSCSEYAAHMREHAHNHDFEDTRSERSSRGNHQENSQECQRHVSPEEKEKKECQYCGKTFPFQSALIRHVRAHTGEKPYKCDICGKAFGQAYFLRVHELTHWSVKRYNCTRCEKSFTHYSNAKNHTCRPSESSDESQPDRRLKSSLTYTCHICKNIFAHLQEFNSHMREHTGAKLYRCLYCDKLFGVLSGFNAHRSHCRGEKNNTSSFEVKAEETMSLIQYKVPALRCAAGHNSASPLTAGNCETLKKTSAASPKKHLAKVKKCFQSTVVPAHQLSHFVSKLNKLDNGSDPRKYFCPSCGRLFRHMGRLRAHVLTHGPGQSYTCSCCGKTLENWNKLWLHQRIHRQRRGRFTCPQCGKGFRFVGTYKKHMREHAEVQWVPFRPKKTFRPYECDECRCSFKTLDLLFSHQICHNSMQKDSDFDLIIDDSTTQFTKSNREATLSPDPELNNSFLGPVSQCPVTQEFPLAPMTSSIQSKHLDLGKSTQQQSSTHCIQDRETSWDRIDENALGKPITPLKTVKIHVSQNASTSHEGSADGIKCAVCSNAYPAISDLYHHYLQHARGQL</sequence>
<evidence type="ECO:0000256" key="6">
    <source>
        <dbReference type="ARBA" id="ARBA00022833"/>
    </source>
</evidence>
<feature type="domain" description="C2H2-type" evidence="10">
    <location>
        <begin position="947"/>
        <end position="974"/>
    </location>
</feature>
<dbReference type="Gene3D" id="3.30.160.60">
    <property type="entry name" value="Classic Zinc Finger"/>
    <property type="match status" value="7"/>
</dbReference>
<feature type="domain" description="C2H2-type" evidence="10">
    <location>
        <begin position="636"/>
        <end position="663"/>
    </location>
</feature>
<feature type="domain" description="C2H2-type" evidence="10">
    <location>
        <begin position="608"/>
        <end position="635"/>
    </location>
</feature>
<feature type="compositionally biased region" description="Basic and acidic residues" evidence="9">
    <location>
        <begin position="573"/>
        <end position="589"/>
    </location>
</feature>
<dbReference type="Pfam" id="PF13912">
    <property type="entry name" value="zf-C2H2_6"/>
    <property type="match status" value="2"/>
</dbReference>
<evidence type="ECO:0000256" key="1">
    <source>
        <dbReference type="ARBA" id="ARBA00004123"/>
    </source>
</evidence>
<dbReference type="Pfam" id="PF00096">
    <property type="entry name" value="zf-C2H2"/>
    <property type="match status" value="4"/>
</dbReference>
<dbReference type="FunFam" id="3.30.160.60:FF:001818">
    <property type="entry name" value="GDNF-inducible zinc finger protein 1 isoform X1"/>
    <property type="match status" value="1"/>
</dbReference>
<feature type="compositionally biased region" description="Polar residues" evidence="9">
    <location>
        <begin position="1"/>
        <end position="17"/>
    </location>
</feature>
<dbReference type="SMART" id="SM00384">
    <property type="entry name" value="AT_hook"/>
    <property type="match status" value="2"/>
</dbReference>
<keyword evidence="12" id="KW-1185">Reference proteome</keyword>
<dbReference type="InterPro" id="IPR017956">
    <property type="entry name" value="AT_hook_DNA-bd_motif"/>
</dbReference>
<comment type="caution">
    <text evidence="11">The sequence shown here is derived from an EMBL/GenBank/DDBJ whole genome shotgun (WGS) entry which is preliminary data.</text>
</comment>
<evidence type="ECO:0000256" key="7">
    <source>
        <dbReference type="ARBA" id="ARBA00023242"/>
    </source>
</evidence>
<feature type="domain" description="C2H2-type" evidence="10">
    <location>
        <begin position="520"/>
        <end position="547"/>
    </location>
</feature>
<feature type="domain" description="C2H2-type" evidence="10">
    <location>
        <begin position="908"/>
        <end position="931"/>
    </location>
</feature>
<feature type="region of interest" description="Disordered" evidence="9">
    <location>
        <begin position="1"/>
        <end position="72"/>
    </location>
</feature>
<dbReference type="PANTHER" id="PTHR24381">
    <property type="entry name" value="ZINC FINGER PROTEIN"/>
    <property type="match status" value="1"/>
</dbReference>
<feature type="domain" description="C2H2-type" evidence="10">
    <location>
        <begin position="492"/>
        <end position="519"/>
    </location>
</feature>
<feature type="domain" description="C2H2-type" evidence="10">
    <location>
        <begin position="851"/>
        <end position="878"/>
    </location>
</feature>
<keyword evidence="4" id="KW-0677">Repeat</keyword>
<dbReference type="AlphaFoldDB" id="A0AAD9C654"/>
<keyword evidence="6" id="KW-0862">Zinc</keyword>
<dbReference type="PANTHER" id="PTHR24381:SF393">
    <property type="entry name" value="CHROMATIN-LINKED ADAPTOR FOR MSL PROTEINS, ISOFORM B"/>
    <property type="match status" value="1"/>
</dbReference>
<protein>
    <submittedName>
        <fullName evidence="11">Zinc finger protein 624</fullName>
    </submittedName>
</protein>
<dbReference type="EMBL" id="JASDAP010000010">
    <property type="protein sequence ID" value="KAK1894961.1"/>
    <property type="molecule type" value="Genomic_DNA"/>
</dbReference>
<comment type="similarity">
    <text evidence="2">Belongs to the krueppel C2H2-type zinc-finger protein family.</text>
</comment>
<evidence type="ECO:0000313" key="12">
    <source>
        <dbReference type="Proteomes" id="UP001228049"/>
    </source>
</evidence>
<feature type="domain" description="C2H2-type" evidence="10">
    <location>
        <begin position="879"/>
        <end position="906"/>
    </location>
</feature>
<dbReference type="FunFam" id="3.30.160.60:FF:000295">
    <property type="entry name" value="zinc finger protein 19"/>
    <property type="match status" value="1"/>
</dbReference>
<feature type="compositionally biased region" description="Basic and acidic residues" evidence="9">
    <location>
        <begin position="249"/>
        <end position="258"/>
    </location>
</feature>
<accession>A0AAD9C654</accession>
<keyword evidence="7" id="KW-0539">Nucleus</keyword>
<feature type="region of interest" description="Disordered" evidence="9">
    <location>
        <begin position="113"/>
        <end position="132"/>
    </location>
</feature>
<dbReference type="GO" id="GO:0005634">
    <property type="term" value="C:nucleus"/>
    <property type="evidence" value="ECO:0007669"/>
    <property type="project" value="UniProtKB-SubCell"/>
</dbReference>
<evidence type="ECO:0000313" key="11">
    <source>
        <dbReference type="EMBL" id="KAK1894961.1"/>
    </source>
</evidence>
<feature type="region of interest" description="Disordered" evidence="9">
    <location>
        <begin position="235"/>
        <end position="258"/>
    </location>
</feature>
<feature type="domain" description="C2H2-type" evidence="10">
    <location>
        <begin position="664"/>
        <end position="693"/>
    </location>
</feature>
<dbReference type="PROSITE" id="PS00028">
    <property type="entry name" value="ZINC_FINGER_C2H2_1"/>
    <property type="match status" value="10"/>
</dbReference>
<dbReference type="InterPro" id="IPR013087">
    <property type="entry name" value="Znf_C2H2_type"/>
</dbReference>
<evidence type="ECO:0000256" key="5">
    <source>
        <dbReference type="ARBA" id="ARBA00022771"/>
    </source>
</evidence>
<dbReference type="FunFam" id="3.30.160.60:FF:000100">
    <property type="entry name" value="Zinc finger 45-like"/>
    <property type="match status" value="1"/>
</dbReference>
<evidence type="ECO:0000256" key="8">
    <source>
        <dbReference type="PROSITE-ProRule" id="PRU00042"/>
    </source>
</evidence>
<evidence type="ECO:0000256" key="3">
    <source>
        <dbReference type="ARBA" id="ARBA00022723"/>
    </source>
</evidence>
<evidence type="ECO:0000256" key="2">
    <source>
        <dbReference type="ARBA" id="ARBA00006991"/>
    </source>
</evidence>
<keyword evidence="5 8" id="KW-0863">Zinc-finger</keyword>
<dbReference type="FunFam" id="3.30.160.60:FF:001442">
    <property type="entry name" value="zinc finger protein 696"/>
    <property type="match status" value="1"/>
</dbReference>
<name>A0AAD9C654_DISEL</name>
<dbReference type="SMART" id="SM00355">
    <property type="entry name" value="ZnF_C2H2"/>
    <property type="match status" value="12"/>
</dbReference>
<organism evidence="11 12">
    <name type="scientific">Dissostichus eleginoides</name>
    <name type="common">Patagonian toothfish</name>
    <name type="synonym">Dissostichus amissus</name>
    <dbReference type="NCBI Taxonomy" id="100907"/>
    <lineage>
        <taxon>Eukaryota</taxon>
        <taxon>Metazoa</taxon>
        <taxon>Chordata</taxon>
        <taxon>Craniata</taxon>
        <taxon>Vertebrata</taxon>
        <taxon>Euteleostomi</taxon>
        <taxon>Actinopterygii</taxon>
        <taxon>Neopterygii</taxon>
        <taxon>Teleostei</taxon>
        <taxon>Neoteleostei</taxon>
        <taxon>Acanthomorphata</taxon>
        <taxon>Eupercaria</taxon>
        <taxon>Perciformes</taxon>
        <taxon>Notothenioidei</taxon>
        <taxon>Nototheniidae</taxon>
        <taxon>Dissostichus</taxon>
    </lineage>
</organism>
<evidence type="ECO:0000256" key="9">
    <source>
        <dbReference type="SAM" id="MobiDB-lite"/>
    </source>
</evidence>
<dbReference type="SUPFAM" id="SSF57667">
    <property type="entry name" value="beta-beta-alpha zinc fingers"/>
    <property type="match status" value="6"/>
</dbReference>
<keyword evidence="3" id="KW-0479">Metal-binding</keyword>
<dbReference type="GO" id="GO:0000977">
    <property type="term" value="F:RNA polymerase II transcription regulatory region sequence-specific DNA binding"/>
    <property type="evidence" value="ECO:0007669"/>
    <property type="project" value="TreeGrafter"/>
</dbReference>
<feature type="domain" description="C2H2-type" evidence="10">
    <location>
        <begin position="705"/>
        <end position="732"/>
    </location>
</feature>
<reference evidence="11" key="1">
    <citation type="submission" date="2023-04" db="EMBL/GenBank/DDBJ databases">
        <title>Chromosome-level genome of Chaenocephalus aceratus.</title>
        <authorList>
            <person name="Park H."/>
        </authorList>
    </citation>
    <scope>NUCLEOTIDE SEQUENCE</scope>
    <source>
        <strain evidence="11">DE</strain>
        <tissue evidence="11">Muscle</tissue>
    </source>
</reference>
<comment type="subcellular location">
    <subcellularLocation>
        <location evidence="1">Nucleus</location>
    </subcellularLocation>
</comment>
<proteinExistence type="inferred from homology"/>
<dbReference type="GO" id="GO:0008270">
    <property type="term" value="F:zinc ion binding"/>
    <property type="evidence" value="ECO:0007669"/>
    <property type="project" value="UniProtKB-KW"/>
</dbReference>
<evidence type="ECO:0000259" key="10">
    <source>
        <dbReference type="PROSITE" id="PS50157"/>
    </source>
</evidence>
<feature type="region of interest" description="Disordered" evidence="9">
    <location>
        <begin position="573"/>
        <end position="600"/>
    </location>
</feature>
<evidence type="ECO:0000256" key="4">
    <source>
        <dbReference type="ARBA" id="ARBA00022737"/>
    </source>
</evidence>
<dbReference type="Proteomes" id="UP001228049">
    <property type="component" value="Unassembled WGS sequence"/>
</dbReference>
<dbReference type="GO" id="GO:0000981">
    <property type="term" value="F:DNA-binding transcription factor activity, RNA polymerase II-specific"/>
    <property type="evidence" value="ECO:0007669"/>
    <property type="project" value="TreeGrafter"/>
</dbReference>
<gene>
    <name evidence="11" type="ORF">KUDE01_020417</name>
</gene>
<dbReference type="PROSITE" id="PS50157">
    <property type="entry name" value="ZINC_FINGER_C2H2_2"/>
    <property type="match status" value="10"/>
</dbReference>
<feature type="compositionally biased region" description="Polar residues" evidence="9">
    <location>
        <begin position="236"/>
        <end position="248"/>
    </location>
</feature>